<organism evidence="3 4">
    <name type="scientific">Phanerochaete carnosa (strain HHB-10118-sp)</name>
    <name type="common">White-rot fungus</name>
    <name type="synonym">Peniophora carnosa</name>
    <dbReference type="NCBI Taxonomy" id="650164"/>
    <lineage>
        <taxon>Eukaryota</taxon>
        <taxon>Fungi</taxon>
        <taxon>Dikarya</taxon>
        <taxon>Basidiomycota</taxon>
        <taxon>Agaricomycotina</taxon>
        <taxon>Agaricomycetes</taxon>
        <taxon>Polyporales</taxon>
        <taxon>Phanerochaetaceae</taxon>
        <taxon>Phanerochaete</taxon>
    </lineage>
</organism>
<dbReference type="HOGENOM" id="CLU_115517_0_0_1"/>
<keyword evidence="2" id="KW-0732">Signal</keyword>
<gene>
    <name evidence="3" type="ORF">PHACADRAFT_260468</name>
</gene>
<dbReference type="KEGG" id="pco:PHACADRAFT_260468"/>
<evidence type="ECO:0000256" key="2">
    <source>
        <dbReference type="SAM" id="SignalP"/>
    </source>
</evidence>
<evidence type="ECO:0000313" key="4">
    <source>
        <dbReference type="Proteomes" id="UP000008370"/>
    </source>
</evidence>
<dbReference type="EMBL" id="JH930475">
    <property type="protein sequence ID" value="EKM52234.1"/>
    <property type="molecule type" value="Genomic_DNA"/>
</dbReference>
<keyword evidence="1" id="KW-1133">Transmembrane helix</keyword>
<evidence type="ECO:0008006" key="5">
    <source>
        <dbReference type="Google" id="ProtNLM"/>
    </source>
</evidence>
<feature type="signal peptide" evidence="2">
    <location>
        <begin position="1"/>
        <end position="24"/>
    </location>
</feature>
<keyword evidence="1" id="KW-0472">Membrane</keyword>
<keyword evidence="1" id="KW-0812">Transmembrane</keyword>
<proteinExistence type="predicted"/>
<accession>K5W025</accession>
<dbReference type="OrthoDB" id="2581067at2759"/>
<protein>
    <recommendedName>
        <fullName evidence="5">DOMON domain-containing protein</fullName>
    </recommendedName>
</protein>
<dbReference type="AlphaFoldDB" id="K5W025"/>
<dbReference type="GeneID" id="18917743"/>
<feature type="chain" id="PRO_5003885196" description="DOMON domain-containing protein" evidence="2">
    <location>
        <begin position="25"/>
        <end position="192"/>
    </location>
</feature>
<dbReference type="Proteomes" id="UP000008370">
    <property type="component" value="Unassembled WGS sequence"/>
</dbReference>
<dbReference type="RefSeq" id="XP_007398590.1">
    <property type="nucleotide sequence ID" value="XM_007398528.1"/>
</dbReference>
<name>K5W025_PHACS</name>
<dbReference type="STRING" id="650164.K5W025"/>
<keyword evidence="4" id="KW-1185">Reference proteome</keyword>
<evidence type="ECO:0000313" key="3">
    <source>
        <dbReference type="EMBL" id="EKM52234.1"/>
    </source>
</evidence>
<sequence>MQFAIIPTGLLSLLLAWCLPAVQGYFIITQPAAGTQWANGAANLVTWTKGVGDGIDGVDIEMSRMSVDGLFFVAKDAPTKPGAINIVLQDIPPANDYYLLFLNSTSGNMFATSSKFSIGSTTNSSATTATSAPTVTVSGSPNPTAVFATTFPPNSNGVVTPGWRAVENSLPQLFALVGTIIMCLLGGAMTLL</sequence>
<evidence type="ECO:0000256" key="1">
    <source>
        <dbReference type="SAM" id="Phobius"/>
    </source>
</evidence>
<feature type="transmembrane region" description="Helical" evidence="1">
    <location>
        <begin position="173"/>
        <end position="191"/>
    </location>
</feature>
<reference evidence="3 4" key="1">
    <citation type="journal article" date="2012" name="BMC Genomics">
        <title>Comparative genomics of the white-rot fungi, Phanerochaete carnosa and P. chrysosporium, to elucidate the genetic basis of the distinct wood types they colonize.</title>
        <authorList>
            <person name="Suzuki H."/>
            <person name="MacDonald J."/>
            <person name="Syed K."/>
            <person name="Salamov A."/>
            <person name="Hori C."/>
            <person name="Aerts A."/>
            <person name="Henrissat B."/>
            <person name="Wiebenga A."/>
            <person name="vanKuyk P.A."/>
            <person name="Barry K."/>
            <person name="Lindquist E."/>
            <person name="LaButti K."/>
            <person name="Lapidus A."/>
            <person name="Lucas S."/>
            <person name="Coutinho P."/>
            <person name="Gong Y."/>
            <person name="Samejima M."/>
            <person name="Mahadevan R."/>
            <person name="Abou-Zaid M."/>
            <person name="de Vries R.P."/>
            <person name="Igarashi K."/>
            <person name="Yadav J.S."/>
            <person name="Grigoriev I.V."/>
            <person name="Master E.R."/>
        </authorList>
    </citation>
    <scope>NUCLEOTIDE SEQUENCE [LARGE SCALE GENOMIC DNA]</scope>
    <source>
        <strain evidence="3 4">HHB-10118-sp</strain>
    </source>
</reference>
<dbReference type="InParanoid" id="K5W025"/>